<dbReference type="CDD" id="cd04238">
    <property type="entry name" value="AAK_NAGK-like"/>
    <property type="match status" value="1"/>
</dbReference>
<evidence type="ECO:0000256" key="1">
    <source>
        <dbReference type="ARBA" id="ARBA00004828"/>
    </source>
</evidence>
<keyword evidence="6 9" id="KW-0418">Kinase</keyword>
<organism evidence="11 12">
    <name type="scientific">Fischerella thermalis CCMEE 5330</name>
    <dbReference type="NCBI Taxonomy" id="2019670"/>
    <lineage>
        <taxon>Bacteria</taxon>
        <taxon>Bacillati</taxon>
        <taxon>Cyanobacteriota</taxon>
        <taxon>Cyanophyceae</taxon>
        <taxon>Nostocales</taxon>
        <taxon>Hapalosiphonaceae</taxon>
        <taxon>Fischerella</taxon>
    </lineage>
</organism>
<feature type="binding site" evidence="9">
    <location>
        <position position="61"/>
    </location>
    <ligand>
        <name>substrate</name>
    </ligand>
</feature>
<evidence type="ECO:0000256" key="2">
    <source>
        <dbReference type="ARBA" id="ARBA00022571"/>
    </source>
</evidence>
<dbReference type="AlphaFoldDB" id="A0A2N6MNC8"/>
<dbReference type="InterPro" id="IPR001057">
    <property type="entry name" value="Glu/AcGlu_kinase"/>
</dbReference>
<keyword evidence="9" id="KW-0963">Cytoplasm</keyword>
<reference evidence="11 12" key="1">
    <citation type="submission" date="2017-07" db="EMBL/GenBank/DDBJ databases">
        <title>Genomes of Fischerella (Mastigocladus) sp. strains.</title>
        <authorList>
            <person name="Miller S.R."/>
        </authorList>
    </citation>
    <scope>NUCLEOTIDE SEQUENCE [LARGE SCALE GENOMIC DNA]</scope>
    <source>
        <strain evidence="11 12">CCMEE 5330</strain>
    </source>
</reference>
<dbReference type="EC" id="2.7.2.8" evidence="9"/>
<comment type="function">
    <text evidence="9">Catalyzes the ATP-dependent phosphorylation of N-acetyl-L-glutamate.</text>
</comment>
<dbReference type="InterPro" id="IPR036393">
    <property type="entry name" value="AceGlu_kinase-like_sf"/>
</dbReference>
<evidence type="ECO:0000256" key="4">
    <source>
        <dbReference type="ARBA" id="ARBA00022679"/>
    </source>
</evidence>
<feature type="site" description="Transition state stabilizer" evidence="9">
    <location>
        <position position="214"/>
    </location>
</feature>
<name>A0A2N6MNC8_9CYAN</name>
<dbReference type="InterPro" id="IPR037528">
    <property type="entry name" value="ArgB"/>
</dbReference>
<dbReference type="GO" id="GO:0042450">
    <property type="term" value="P:L-arginine biosynthetic process via ornithine"/>
    <property type="evidence" value="ECO:0007669"/>
    <property type="project" value="UniProtKB-UniRule"/>
</dbReference>
<comment type="subcellular location">
    <subcellularLocation>
        <location evidence="9">Cytoplasm</location>
    </subcellularLocation>
</comment>
<evidence type="ECO:0000313" key="11">
    <source>
        <dbReference type="EMBL" id="PMB48303.1"/>
    </source>
</evidence>
<dbReference type="Gene3D" id="3.40.1160.10">
    <property type="entry name" value="Acetylglutamate kinase-like"/>
    <property type="match status" value="1"/>
</dbReference>
<feature type="binding site" evidence="9">
    <location>
        <position position="154"/>
    </location>
    <ligand>
        <name>substrate</name>
    </ligand>
</feature>
<dbReference type="GO" id="GO:0005737">
    <property type="term" value="C:cytoplasm"/>
    <property type="evidence" value="ECO:0007669"/>
    <property type="project" value="UniProtKB-SubCell"/>
</dbReference>
<evidence type="ECO:0000256" key="3">
    <source>
        <dbReference type="ARBA" id="ARBA00022605"/>
    </source>
</evidence>
<dbReference type="PANTHER" id="PTHR23342">
    <property type="entry name" value="N-ACETYLGLUTAMATE SYNTHASE"/>
    <property type="match status" value="1"/>
</dbReference>
<gene>
    <name evidence="9 11" type="primary">argB</name>
    <name evidence="11" type="ORF">CEN41_01860</name>
</gene>
<dbReference type="PANTHER" id="PTHR23342:SF0">
    <property type="entry name" value="N-ACETYLGLUTAMATE SYNTHASE, MITOCHONDRIAL"/>
    <property type="match status" value="1"/>
</dbReference>
<dbReference type="PRINTS" id="PR00474">
    <property type="entry name" value="GLU5KINASE"/>
</dbReference>
<dbReference type="NCBIfam" id="TIGR00761">
    <property type="entry name" value="argB"/>
    <property type="match status" value="1"/>
</dbReference>
<feature type="domain" description="Aspartate/glutamate/uridylate kinase" evidence="10">
    <location>
        <begin position="4"/>
        <end position="232"/>
    </location>
</feature>
<evidence type="ECO:0000259" key="10">
    <source>
        <dbReference type="Pfam" id="PF00696"/>
    </source>
</evidence>
<comment type="catalytic activity">
    <reaction evidence="8 9">
        <text>N-acetyl-L-glutamate + ATP = N-acetyl-L-glutamyl 5-phosphate + ADP</text>
        <dbReference type="Rhea" id="RHEA:14629"/>
        <dbReference type="ChEBI" id="CHEBI:30616"/>
        <dbReference type="ChEBI" id="CHEBI:44337"/>
        <dbReference type="ChEBI" id="CHEBI:57936"/>
        <dbReference type="ChEBI" id="CHEBI:456216"/>
        <dbReference type="EC" id="2.7.2.8"/>
    </reaction>
</comment>
<evidence type="ECO:0000256" key="6">
    <source>
        <dbReference type="ARBA" id="ARBA00022777"/>
    </source>
</evidence>
<dbReference type="PIRSF" id="PIRSF000728">
    <property type="entry name" value="NAGK"/>
    <property type="match status" value="1"/>
</dbReference>
<evidence type="ECO:0000256" key="5">
    <source>
        <dbReference type="ARBA" id="ARBA00022741"/>
    </source>
</evidence>
<evidence type="ECO:0000256" key="8">
    <source>
        <dbReference type="ARBA" id="ARBA00048141"/>
    </source>
</evidence>
<dbReference type="Proteomes" id="UP000234966">
    <property type="component" value="Unassembled WGS sequence"/>
</dbReference>
<dbReference type="InterPro" id="IPR004662">
    <property type="entry name" value="AcgluKinase_fam"/>
</dbReference>
<keyword evidence="3 9" id="KW-0028">Amino-acid biosynthesis</keyword>
<comment type="pathway">
    <text evidence="1 9">Amino-acid biosynthesis; L-arginine biosynthesis; N(2)-acetyl-L-ornithine from L-glutamate: step 2/4.</text>
</comment>
<comment type="similarity">
    <text evidence="9">Belongs to the acetylglutamate kinase family. ArgB subfamily.</text>
</comment>
<keyword evidence="5 9" id="KW-0547">Nucleotide-binding</keyword>
<dbReference type="GO" id="GO:0003991">
    <property type="term" value="F:acetylglutamate kinase activity"/>
    <property type="evidence" value="ECO:0007669"/>
    <property type="project" value="UniProtKB-UniRule"/>
</dbReference>
<evidence type="ECO:0000313" key="12">
    <source>
        <dbReference type="Proteomes" id="UP000234966"/>
    </source>
</evidence>
<dbReference type="EMBL" id="NMQI01000031">
    <property type="protein sequence ID" value="PMB48303.1"/>
    <property type="molecule type" value="Genomic_DNA"/>
</dbReference>
<dbReference type="GO" id="GO:0005524">
    <property type="term" value="F:ATP binding"/>
    <property type="evidence" value="ECO:0007669"/>
    <property type="project" value="UniProtKB-UniRule"/>
</dbReference>
<keyword evidence="4 9" id="KW-0808">Transferase</keyword>
<accession>A0A2N6MNC8</accession>
<protein>
    <recommendedName>
        <fullName evidence="9">Acetylglutamate kinase</fullName>
        <ecNumber evidence="9">2.7.2.8</ecNumber>
    </recommendedName>
    <alternativeName>
        <fullName evidence="9">N-acetyl-L-glutamate 5-phosphotransferase</fullName>
    </alternativeName>
    <alternativeName>
        <fullName evidence="9">NAG kinase</fullName>
        <shortName evidence="9">NAGK</shortName>
    </alternativeName>
</protein>
<feature type="binding site" evidence="9">
    <location>
        <begin position="39"/>
        <end position="40"/>
    </location>
    <ligand>
        <name>substrate</name>
    </ligand>
</feature>
<sequence>MQPVVIKISGHELNDDAFLQAFARVIKAQPSPVIVVHGGGRDITAYQERLGIVPRFVQGLRVTDEESLAITEMVLCGLVNKRLVRYLLNAGVDALGVSGVDRAMVRAHKLAAEEDMMFTGDVAAVNAQPLLEWLAQGITPVIAPVCLGVDHNFNVNADAVAAAVARAVQAQRLVYLTNVEGVLDSERRCISRLTTQQAQTWIASGVISGGMIPKVTTALACAEQGVAAVITNLQGLQMHGGTVIEREKDDG</sequence>
<keyword evidence="7 9" id="KW-0067">ATP-binding</keyword>
<evidence type="ECO:0000256" key="7">
    <source>
        <dbReference type="ARBA" id="ARBA00022840"/>
    </source>
</evidence>
<dbReference type="InterPro" id="IPR001048">
    <property type="entry name" value="Asp/Glu/Uridylate_kinase"/>
</dbReference>
<keyword evidence="2 9" id="KW-0055">Arginine biosynthesis</keyword>
<evidence type="ECO:0000256" key="9">
    <source>
        <dbReference type="HAMAP-Rule" id="MF_00082"/>
    </source>
</evidence>
<dbReference type="Pfam" id="PF00696">
    <property type="entry name" value="AA_kinase"/>
    <property type="match status" value="1"/>
</dbReference>
<comment type="caution">
    <text evidence="11">The sequence shown here is derived from an EMBL/GenBank/DDBJ whole genome shotgun (WGS) entry which is preliminary data.</text>
</comment>
<dbReference type="SUPFAM" id="SSF53633">
    <property type="entry name" value="Carbamate kinase-like"/>
    <property type="match status" value="1"/>
</dbReference>
<dbReference type="UniPathway" id="UPA00068">
    <property type="reaction ID" value="UER00107"/>
</dbReference>
<dbReference type="HAMAP" id="MF_00082">
    <property type="entry name" value="ArgB"/>
    <property type="match status" value="1"/>
</dbReference>
<proteinExistence type="inferred from homology"/>
<feature type="site" description="Transition state stabilizer" evidence="9">
    <location>
        <position position="7"/>
    </location>
</feature>